<dbReference type="PROSITE" id="PS50405">
    <property type="entry name" value="GST_CTER"/>
    <property type="match status" value="1"/>
</dbReference>
<reference evidence="6" key="3">
    <citation type="submission" date="2025-09" db="UniProtKB">
        <authorList>
            <consortium name="Ensembl"/>
        </authorList>
    </citation>
    <scope>IDENTIFICATION</scope>
</reference>
<dbReference type="Proteomes" id="UP000002280">
    <property type="component" value="Chromosome 2"/>
</dbReference>
<dbReference type="InterPro" id="IPR003080">
    <property type="entry name" value="GST_alpha"/>
</dbReference>
<dbReference type="SFLD" id="SFLDS00019">
    <property type="entry name" value="Glutathione_Transferase_(cytos"/>
    <property type="match status" value="1"/>
</dbReference>
<evidence type="ECO:0000313" key="7">
    <source>
        <dbReference type="Proteomes" id="UP000002280"/>
    </source>
</evidence>
<dbReference type="InParanoid" id="A0A5F8GW95"/>
<dbReference type="GO" id="GO:0006749">
    <property type="term" value="P:glutathione metabolic process"/>
    <property type="evidence" value="ECO:0000318"/>
    <property type="project" value="GO_Central"/>
</dbReference>
<organism evidence="6 7">
    <name type="scientific">Monodelphis domestica</name>
    <name type="common">Gray short-tailed opossum</name>
    <dbReference type="NCBI Taxonomy" id="13616"/>
    <lineage>
        <taxon>Eukaryota</taxon>
        <taxon>Metazoa</taxon>
        <taxon>Chordata</taxon>
        <taxon>Craniata</taxon>
        <taxon>Vertebrata</taxon>
        <taxon>Euteleostomi</taxon>
        <taxon>Mammalia</taxon>
        <taxon>Metatheria</taxon>
        <taxon>Didelphimorphia</taxon>
        <taxon>Didelphidae</taxon>
        <taxon>Monodelphis</taxon>
    </lineage>
</organism>
<evidence type="ECO:0000259" key="5">
    <source>
        <dbReference type="PROSITE" id="PS50405"/>
    </source>
</evidence>
<dbReference type="CDD" id="cd03208">
    <property type="entry name" value="GST_C_Alpha"/>
    <property type="match status" value="1"/>
</dbReference>
<dbReference type="STRING" id="13616.ENSMODP00000051624"/>
<proteinExistence type="inferred from homology"/>
<evidence type="ECO:0000256" key="2">
    <source>
        <dbReference type="ARBA" id="ARBA00012452"/>
    </source>
</evidence>
<dbReference type="InterPro" id="IPR004045">
    <property type="entry name" value="Glutathione_S-Trfase_N"/>
</dbReference>
<dbReference type="InterPro" id="IPR050213">
    <property type="entry name" value="GST_superfamily"/>
</dbReference>
<protein>
    <recommendedName>
        <fullName evidence="2">glutathione transferase</fullName>
        <ecNumber evidence="2">2.5.1.18</ecNumber>
    </recommendedName>
</protein>
<dbReference type="InterPro" id="IPR010987">
    <property type="entry name" value="Glutathione-S-Trfase_C-like"/>
</dbReference>
<dbReference type="SUPFAM" id="SSF47616">
    <property type="entry name" value="GST C-terminal domain-like"/>
    <property type="match status" value="1"/>
</dbReference>
<dbReference type="PROSITE" id="PS50404">
    <property type="entry name" value="GST_NTER"/>
    <property type="match status" value="1"/>
</dbReference>
<gene>
    <name evidence="6" type="primary">LOC100017050</name>
</gene>
<dbReference type="PANTHER" id="PTHR11571">
    <property type="entry name" value="GLUTATHIONE S-TRANSFERASE"/>
    <property type="match status" value="1"/>
</dbReference>
<dbReference type="FunCoup" id="A0A5F8GW95">
    <property type="interactions" value="15"/>
</dbReference>
<keyword evidence="7" id="KW-1185">Reference proteome</keyword>
<dbReference type="Gene3D" id="3.40.30.10">
    <property type="entry name" value="Glutaredoxin"/>
    <property type="match status" value="1"/>
</dbReference>
<dbReference type="GeneTree" id="ENSGT00940000166012"/>
<feature type="domain" description="GST N-terminal" evidence="4">
    <location>
        <begin position="81"/>
        <end position="161"/>
    </location>
</feature>
<dbReference type="EC" id="2.5.1.18" evidence="2"/>
<dbReference type="InterPro" id="IPR036249">
    <property type="entry name" value="Thioredoxin-like_sf"/>
</dbReference>
<dbReference type="PANTHER" id="PTHR11571:SF99">
    <property type="entry name" value="GLUTATHIONE TRANSFERASE"/>
    <property type="match status" value="1"/>
</dbReference>
<dbReference type="Ensembl" id="ENSMODT00000060917.1">
    <property type="protein sequence ID" value="ENSMODP00000051624.1"/>
    <property type="gene ID" value="ENSMODG00000018815.3"/>
</dbReference>
<dbReference type="GO" id="GO:0006805">
    <property type="term" value="P:xenobiotic metabolic process"/>
    <property type="evidence" value="ECO:0000318"/>
    <property type="project" value="GO_Central"/>
</dbReference>
<feature type="domain" description="GST C-terminal" evidence="5">
    <location>
        <begin position="163"/>
        <end position="286"/>
    </location>
</feature>
<dbReference type="Gene3D" id="1.20.1050.10">
    <property type="match status" value="1"/>
</dbReference>
<dbReference type="Bgee" id="ENSMODG00000018815">
    <property type="expression patterns" value="Expressed in liver and 20 other cell types or tissues"/>
</dbReference>
<reference evidence="6" key="2">
    <citation type="submission" date="2025-08" db="UniProtKB">
        <authorList>
            <consortium name="Ensembl"/>
        </authorList>
    </citation>
    <scope>IDENTIFICATION</scope>
</reference>
<dbReference type="Pfam" id="PF14497">
    <property type="entry name" value="GST_C_3"/>
    <property type="match status" value="1"/>
</dbReference>
<dbReference type="Pfam" id="PF02798">
    <property type="entry name" value="GST_N"/>
    <property type="match status" value="1"/>
</dbReference>
<dbReference type="FunFam" id="1.20.1050.10:FF:000005">
    <property type="entry name" value="Glutathione S-transferase A1"/>
    <property type="match status" value="1"/>
</dbReference>
<dbReference type="InterPro" id="IPR040079">
    <property type="entry name" value="Glutathione_S-Trfase"/>
</dbReference>
<dbReference type="InterPro" id="IPR036282">
    <property type="entry name" value="Glutathione-S-Trfase_C_sf"/>
</dbReference>
<dbReference type="SUPFAM" id="SSF52833">
    <property type="entry name" value="Thioredoxin-like"/>
    <property type="match status" value="1"/>
</dbReference>
<evidence type="ECO:0000256" key="3">
    <source>
        <dbReference type="ARBA" id="ARBA00022679"/>
    </source>
</evidence>
<name>A0A5F8GW95_MONDO</name>
<comment type="similarity">
    <text evidence="1">Belongs to the GST superfamily. Alpha family.</text>
</comment>
<evidence type="ECO:0000256" key="1">
    <source>
        <dbReference type="ARBA" id="ARBA00011055"/>
    </source>
</evidence>
<dbReference type="InterPro" id="IPR004046">
    <property type="entry name" value="GST_C"/>
</dbReference>
<dbReference type="PRINTS" id="PR01266">
    <property type="entry name" value="GSTRNSFRASEA"/>
</dbReference>
<accession>A0A5F8GW95</accession>
<dbReference type="AlphaFoldDB" id="A0A5F8GW95"/>
<evidence type="ECO:0000313" key="6">
    <source>
        <dbReference type="Ensembl" id="ENSMODP00000051624.1"/>
    </source>
</evidence>
<sequence>MLPCPLPVFKGKNCRFDSCPSHESPPSSLLPSLLSELGVWTALLFSVESRLQKGQLLSLVPSQLAAFCCFSENQELKIMSGKPILHYFNGRGRMESVRWLLAAAGVEFEEKILKSAEDFENLVKGGNLMYQQVPMVEIDGLNLVQTRAILKYIAAKYNLYGKDLKEKALIDMYVEGMRDLNEMIMYYPLCYPGEEEKNLNFILERATERFFPVYEKALKSHGKNYLVGNQMSWADIQLFEAILMVEELKSDILSAFPKLQEFKARISKLPRIQKFLQPGSQRKPPMDDQAVEEATKIFNLEKGLIFYKRRNIQLCPLHGILAEKQSNNI</sequence>
<keyword evidence="3" id="KW-0808">Transferase</keyword>
<dbReference type="GO" id="GO:0004364">
    <property type="term" value="F:glutathione transferase activity"/>
    <property type="evidence" value="ECO:0000318"/>
    <property type="project" value="GO_Central"/>
</dbReference>
<dbReference type="SFLD" id="SFLDG01205">
    <property type="entry name" value="AMPS.1"/>
    <property type="match status" value="1"/>
</dbReference>
<evidence type="ECO:0000259" key="4">
    <source>
        <dbReference type="PROSITE" id="PS50404"/>
    </source>
</evidence>
<dbReference type="SFLD" id="SFLDG00363">
    <property type="entry name" value="AMPS_(cytGST):_Alpha-__Mu-__Pi"/>
    <property type="match status" value="1"/>
</dbReference>
<reference evidence="6 7" key="1">
    <citation type="journal article" date="2007" name="Nature">
        <title>Genome of the marsupial Monodelphis domestica reveals innovation in non-coding sequences.</title>
        <authorList>
            <person name="Mikkelsen T.S."/>
            <person name="Wakefield M.J."/>
            <person name="Aken B."/>
            <person name="Amemiya C.T."/>
            <person name="Chang J.L."/>
            <person name="Duke S."/>
            <person name="Garber M."/>
            <person name="Gentles A.J."/>
            <person name="Goodstadt L."/>
            <person name="Heger A."/>
            <person name="Jurka J."/>
            <person name="Kamal M."/>
            <person name="Mauceli E."/>
            <person name="Searle S.M."/>
            <person name="Sharpe T."/>
            <person name="Baker M.L."/>
            <person name="Batzer M.A."/>
            <person name="Benos P.V."/>
            <person name="Belov K."/>
            <person name="Clamp M."/>
            <person name="Cook A."/>
            <person name="Cuff J."/>
            <person name="Das R."/>
            <person name="Davidow L."/>
            <person name="Deakin J.E."/>
            <person name="Fazzari M.J."/>
            <person name="Glass J.L."/>
            <person name="Grabherr M."/>
            <person name="Greally J.M."/>
            <person name="Gu W."/>
            <person name="Hore T.A."/>
            <person name="Huttley G.A."/>
            <person name="Kleber M."/>
            <person name="Jirtle R.L."/>
            <person name="Koina E."/>
            <person name="Lee J.T."/>
            <person name="Mahony S."/>
            <person name="Marra M.A."/>
            <person name="Miller R.D."/>
            <person name="Nicholls R.D."/>
            <person name="Oda M."/>
            <person name="Papenfuss A.T."/>
            <person name="Parra Z.E."/>
            <person name="Pollock D.D."/>
            <person name="Ray D.A."/>
            <person name="Schein J.E."/>
            <person name="Speed T.P."/>
            <person name="Thompson K."/>
            <person name="VandeBerg J.L."/>
            <person name="Wade C.M."/>
            <person name="Walker J.A."/>
            <person name="Waters P.D."/>
            <person name="Webber C."/>
            <person name="Weidman J.R."/>
            <person name="Xie X."/>
            <person name="Zody M.C."/>
            <person name="Baldwin J."/>
            <person name="Abdouelleil A."/>
            <person name="Abdulkadir J."/>
            <person name="Abebe A."/>
            <person name="Abera B."/>
            <person name="Abreu J."/>
            <person name="Acer S.C."/>
            <person name="Aftuck L."/>
            <person name="Alexander A."/>
            <person name="An P."/>
            <person name="Anderson E."/>
            <person name="Anderson S."/>
            <person name="Arachi H."/>
            <person name="Azer M."/>
            <person name="Bachantsang P."/>
            <person name="Barry A."/>
            <person name="Bayul T."/>
            <person name="Berlin A."/>
            <person name="Bessette D."/>
            <person name="Bloom T."/>
            <person name="Bloom T."/>
            <person name="Boguslavskiy L."/>
            <person name="Bonnet C."/>
            <person name="Boukhgalter B."/>
            <person name="Bourzgui I."/>
            <person name="Brown A."/>
            <person name="Cahill P."/>
            <person name="Channer S."/>
            <person name="Cheshatsang Y."/>
            <person name="Chuda L."/>
            <person name="Citroen M."/>
            <person name="Collymore A."/>
            <person name="Cooke P."/>
            <person name="Costello M."/>
            <person name="D'Aco K."/>
            <person name="Daza R."/>
            <person name="De Haan G."/>
            <person name="DeGray S."/>
            <person name="DeMaso C."/>
            <person name="Dhargay N."/>
            <person name="Dooley K."/>
            <person name="Dooley E."/>
            <person name="Doricent M."/>
            <person name="Dorje P."/>
            <person name="Dorjee K."/>
            <person name="Dupes A."/>
            <person name="Elong R."/>
            <person name="Falk J."/>
            <person name="Farina A."/>
            <person name="Faro S."/>
            <person name="Ferguson D."/>
            <person name="Fisher S."/>
            <person name="Foley C.D."/>
            <person name="Franke A."/>
            <person name="Friedrich D."/>
            <person name="Gadbois L."/>
            <person name="Gearin G."/>
            <person name="Gearin C.R."/>
            <person name="Giannoukos G."/>
            <person name="Goode T."/>
            <person name="Graham J."/>
            <person name="Grandbois E."/>
            <person name="Grewal S."/>
            <person name="Gyaltsen K."/>
            <person name="Hafez N."/>
            <person name="Hagos B."/>
            <person name="Hall J."/>
            <person name="Henson C."/>
            <person name="Hollinger A."/>
            <person name="Honan T."/>
            <person name="Huard M.D."/>
            <person name="Hughes L."/>
            <person name="Hurhula B."/>
            <person name="Husby M.E."/>
            <person name="Kamat A."/>
            <person name="Kanga B."/>
            <person name="Kashin S."/>
            <person name="Khazanovich D."/>
            <person name="Kisner P."/>
            <person name="Lance K."/>
            <person name="Lara M."/>
            <person name="Lee W."/>
            <person name="Lennon N."/>
            <person name="Letendre F."/>
            <person name="LeVine R."/>
            <person name="Lipovsky A."/>
            <person name="Liu X."/>
            <person name="Liu J."/>
            <person name="Liu S."/>
            <person name="Lokyitsang T."/>
            <person name="Lokyitsang Y."/>
            <person name="Lubonja R."/>
            <person name="Lui A."/>
            <person name="MacDonald P."/>
            <person name="Magnisalis V."/>
            <person name="Maru K."/>
            <person name="Matthews C."/>
            <person name="McCusker W."/>
            <person name="McDonough S."/>
            <person name="Mehta T."/>
            <person name="Meldrim J."/>
            <person name="Meneus L."/>
            <person name="Mihai O."/>
            <person name="Mihalev A."/>
            <person name="Mihova T."/>
            <person name="Mittelman R."/>
            <person name="Mlenga V."/>
            <person name="Montmayeur A."/>
            <person name="Mulrain L."/>
            <person name="Navidi A."/>
            <person name="Naylor J."/>
            <person name="Negash T."/>
            <person name="Nguyen T."/>
            <person name="Nguyen N."/>
            <person name="Nicol R."/>
            <person name="Norbu C."/>
            <person name="Norbu N."/>
            <person name="Novod N."/>
            <person name="O'Neill B."/>
            <person name="Osman S."/>
            <person name="Markiewicz E."/>
            <person name="Oyono O.L."/>
            <person name="Patti C."/>
            <person name="Phunkhang P."/>
            <person name="Pierre F."/>
            <person name="Priest M."/>
            <person name="Raghuraman S."/>
            <person name="Rege F."/>
            <person name="Reyes R."/>
            <person name="Rise C."/>
            <person name="Rogov P."/>
            <person name="Ross K."/>
            <person name="Ryan E."/>
            <person name="Settipalli S."/>
            <person name="Shea T."/>
            <person name="Sherpa N."/>
            <person name="Shi L."/>
            <person name="Shih D."/>
            <person name="Sparrow T."/>
            <person name="Spaulding J."/>
            <person name="Stalker J."/>
            <person name="Stange-Thomann N."/>
            <person name="Stavropoulos S."/>
            <person name="Stone C."/>
            <person name="Strader C."/>
            <person name="Tesfaye S."/>
            <person name="Thomson T."/>
            <person name="Thoulutsang Y."/>
            <person name="Thoulutsang D."/>
            <person name="Topham K."/>
            <person name="Topping I."/>
            <person name="Tsamla T."/>
            <person name="Vassiliev H."/>
            <person name="Vo A."/>
            <person name="Wangchuk T."/>
            <person name="Wangdi T."/>
            <person name="Weiand M."/>
            <person name="Wilkinson J."/>
            <person name="Wilson A."/>
            <person name="Yadav S."/>
            <person name="Young G."/>
            <person name="Yu Q."/>
            <person name="Zembek L."/>
            <person name="Zhong D."/>
            <person name="Zimmer A."/>
            <person name="Zwirko Z."/>
            <person name="Jaffe D.B."/>
            <person name="Alvarez P."/>
            <person name="Brockman W."/>
            <person name="Butler J."/>
            <person name="Chin C."/>
            <person name="Gnerre S."/>
            <person name="MacCallum I."/>
            <person name="Graves J.A."/>
            <person name="Ponting C.P."/>
            <person name="Breen M."/>
            <person name="Samollow P.B."/>
            <person name="Lander E.S."/>
            <person name="Lindblad-Toh K."/>
        </authorList>
    </citation>
    <scope>NUCLEOTIDE SEQUENCE [LARGE SCALE GENOMIC DNA]</scope>
</reference>